<dbReference type="EMBL" id="SDMP01000015">
    <property type="protein sequence ID" value="RYR10268.1"/>
    <property type="molecule type" value="Genomic_DNA"/>
</dbReference>
<evidence type="ECO:0000256" key="2">
    <source>
        <dbReference type="ARBA" id="ARBA00022540"/>
    </source>
</evidence>
<feature type="coiled-coil region" evidence="4">
    <location>
        <begin position="170"/>
        <end position="197"/>
    </location>
</feature>
<dbReference type="GO" id="GO:0003743">
    <property type="term" value="F:translation initiation factor activity"/>
    <property type="evidence" value="ECO:0007669"/>
    <property type="project" value="UniProtKB-KW"/>
</dbReference>
<dbReference type="Gene3D" id="3.30.110.10">
    <property type="entry name" value="Translation initiation factor 3 (IF-3), C-terminal domain"/>
    <property type="match status" value="1"/>
</dbReference>
<dbReference type="Proteomes" id="UP000289738">
    <property type="component" value="Chromosome B05"/>
</dbReference>
<dbReference type="Gene3D" id="3.10.20.80">
    <property type="entry name" value="Translation initiation factor 3 (IF-3), N-terminal domain"/>
    <property type="match status" value="1"/>
</dbReference>
<dbReference type="AlphaFoldDB" id="A0A444Z813"/>
<dbReference type="InterPro" id="IPR036788">
    <property type="entry name" value="T_IF-3_C_sf"/>
</dbReference>
<keyword evidence="2" id="KW-0396">Initiation factor</keyword>
<dbReference type="InterPro" id="IPR036787">
    <property type="entry name" value="T_IF-3_N_sf"/>
</dbReference>
<dbReference type="Pfam" id="PF05198">
    <property type="entry name" value="IF3_N"/>
    <property type="match status" value="1"/>
</dbReference>
<dbReference type="PANTHER" id="PTHR34051">
    <property type="entry name" value="PROTEIN LOW PSII ACCUMULATION 3, CHLOROPLASTIC"/>
    <property type="match status" value="1"/>
</dbReference>
<evidence type="ECO:0000256" key="4">
    <source>
        <dbReference type="SAM" id="Coils"/>
    </source>
</evidence>
<name>A0A444Z813_ARAHY</name>
<dbReference type="SUPFAM" id="SSF55200">
    <property type="entry name" value="Translation initiation factor IF3, C-terminal domain"/>
    <property type="match status" value="1"/>
</dbReference>
<keyword evidence="9" id="KW-1185">Reference proteome</keyword>
<keyword evidence="5" id="KW-0812">Transmembrane</keyword>
<keyword evidence="5" id="KW-0472">Membrane</keyword>
<feature type="transmembrane region" description="Helical" evidence="5">
    <location>
        <begin position="389"/>
        <end position="407"/>
    </location>
</feature>
<dbReference type="InterPro" id="IPR019814">
    <property type="entry name" value="Translation_initiation_fac_3_N"/>
</dbReference>
<accession>A0A444Z813</accession>
<evidence type="ECO:0000259" key="7">
    <source>
        <dbReference type="Pfam" id="PF09353"/>
    </source>
</evidence>
<dbReference type="InterPro" id="IPR044687">
    <property type="entry name" value="LPA3"/>
</dbReference>
<comment type="similarity">
    <text evidence="1">Belongs to the IF-3 family.</text>
</comment>
<evidence type="ECO:0000256" key="5">
    <source>
        <dbReference type="SAM" id="Phobius"/>
    </source>
</evidence>
<keyword evidence="4" id="KW-0175">Coiled coil</keyword>
<dbReference type="InterPro" id="IPR018962">
    <property type="entry name" value="DUF1995"/>
</dbReference>
<evidence type="ECO:0000256" key="3">
    <source>
        <dbReference type="ARBA" id="ARBA00022917"/>
    </source>
</evidence>
<dbReference type="InterPro" id="IPR001288">
    <property type="entry name" value="Translation_initiation_fac_3"/>
</dbReference>
<dbReference type="SUPFAM" id="SSF54364">
    <property type="entry name" value="Translation initiation factor IF3, N-terminal domain"/>
    <property type="match status" value="1"/>
</dbReference>
<dbReference type="Pfam" id="PF09353">
    <property type="entry name" value="DUF1995"/>
    <property type="match status" value="1"/>
</dbReference>
<dbReference type="PANTHER" id="PTHR34051:SF2">
    <property type="entry name" value="PROTEIN LPA3"/>
    <property type="match status" value="1"/>
</dbReference>
<feature type="domain" description="DUF1995" evidence="7">
    <location>
        <begin position="400"/>
        <end position="481"/>
    </location>
</feature>
<dbReference type="NCBIfam" id="TIGR00168">
    <property type="entry name" value="infC"/>
    <property type="match status" value="1"/>
</dbReference>
<proteinExistence type="inferred from homology"/>
<protein>
    <recommendedName>
        <fullName evidence="10">Translation initiation factor 3 N-terminal domain-containing protein</fullName>
    </recommendedName>
</protein>
<comment type="caution">
    <text evidence="8">The sequence shown here is derived from an EMBL/GenBank/DDBJ whole genome shotgun (WGS) entry which is preliminary data.</text>
</comment>
<evidence type="ECO:0000259" key="6">
    <source>
        <dbReference type="Pfam" id="PF05198"/>
    </source>
</evidence>
<evidence type="ECO:0000313" key="9">
    <source>
        <dbReference type="Proteomes" id="UP000289738"/>
    </source>
</evidence>
<evidence type="ECO:0000256" key="1">
    <source>
        <dbReference type="ARBA" id="ARBA00005439"/>
    </source>
</evidence>
<evidence type="ECO:0008006" key="10">
    <source>
        <dbReference type="Google" id="ProtNLM"/>
    </source>
</evidence>
<feature type="domain" description="Translation initiation factor 3 N-terminal" evidence="6">
    <location>
        <begin position="119"/>
        <end position="185"/>
    </location>
</feature>
<reference evidence="8 9" key="1">
    <citation type="submission" date="2019-01" db="EMBL/GenBank/DDBJ databases">
        <title>Sequencing of cultivated peanut Arachis hypogaea provides insights into genome evolution and oil improvement.</title>
        <authorList>
            <person name="Chen X."/>
        </authorList>
    </citation>
    <scope>NUCLEOTIDE SEQUENCE [LARGE SCALE GENOMIC DNA]</scope>
    <source>
        <strain evidence="9">cv. Fuhuasheng</strain>
        <tissue evidence="8">Leaves</tissue>
    </source>
</reference>
<sequence length="601" mass="69568">MRHGRSEISLSLWKQKEWRGRWLERGISGNGVFATNPKQQAQNSFHPIKDHRCYMWLPHSSSINSIPKPGTLRIPQPYWAFHDTPPLVSSSVRFFAAPIQFQSKWKKEEEDSIEGRRLNDQIKAQYVRLVFDDGNHSIISRFEALDRARKLKLDLVEVQRNGNPPVVKIMDYHKETYKKQEKEKERAKSKSELTLRKGECKEVRFSGKTEMKDLKMKADMVKKLMEKGYRVKGSSDEFIDANIQLALAVVKKLQEKQETRACLVFPDKPEKRRASELFKSALDSIDGITIGSLDDVPAGPMTSFFRSVRNTLDFDFEDENEGLFFGENGIRILWKSNEPPSLYIFLNCSMRELANIEKYVVAVTLMYFIYCYPLNFAGKICCVPVISSLYIHVAYCIYSADLGLLGFPPKDLHYRFLSQFTPLFYIRIKEYSKTVAIAPYIVNYSGAVFRQYPGPWQVMLKQADGSYTCIAESATRFTLGQRRVVESWDFKKRREALQNFFEEATRQAHGWKKILIWKHLLHGGADHYTLNCCKQISDGISKPNCIKSNCGNPPSLDFFSEDMILNEHFKKVVSDYTPQKNTVFVVPLYRTPEYFLPQVNI</sequence>
<feature type="transmembrane region" description="Helical" evidence="5">
    <location>
        <begin position="359"/>
        <end position="377"/>
    </location>
</feature>
<gene>
    <name evidence="8" type="ORF">Ahy_B05g078731</name>
</gene>
<evidence type="ECO:0000313" key="8">
    <source>
        <dbReference type="EMBL" id="RYR10268.1"/>
    </source>
</evidence>
<organism evidence="8 9">
    <name type="scientific">Arachis hypogaea</name>
    <name type="common">Peanut</name>
    <dbReference type="NCBI Taxonomy" id="3818"/>
    <lineage>
        <taxon>Eukaryota</taxon>
        <taxon>Viridiplantae</taxon>
        <taxon>Streptophyta</taxon>
        <taxon>Embryophyta</taxon>
        <taxon>Tracheophyta</taxon>
        <taxon>Spermatophyta</taxon>
        <taxon>Magnoliopsida</taxon>
        <taxon>eudicotyledons</taxon>
        <taxon>Gunneridae</taxon>
        <taxon>Pentapetalae</taxon>
        <taxon>rosids</taxon>
        <taxon>fabids</taxon>
        <taxon>Fabales</taxon>
        <taxon>Fabaceae</taxon>
        <taxon>Papilionoideae</taxon>
        <taxon>50 kb inversion clade</taxon>
        <taxon>dalbergioids sensu lato</taxon>
        <taxon>Dalbergieae</taxon>
        <taxon>Pterocarpus clade</taxon>
        <taxon>Arachis</taxon>
    </lineage>
</organism>
<keyword evidence="5" id="KW-1133">Transmembrane helix</keyword>
<keyword evidence="3" id="KW-0648">Protein biosynthesis</keyword>